<protein>
    <submittedName>
        <fullName evidence="1 2">Uncharacterized protein</fullName>
    </submittedName>
</protein>
<gene>
    <name evidence="2" type="primary">20200955</name>
    <name evidence="1" type="ORF">HELRODRAFT_165303</name>
</gene>
<dbReference type="CTD" id="20200955"/>
<dbReference type="EMBL" id="AMQM01002017">
    <property type="status" value="NOT_ANNOTATED_CDS"/>
    <property type="molecule type" value="Genomic_DNA"/>
</dbReference>
<accession>T1EWK5</accession>
<reference evidence="1 3" key="2">
    <citation type="journal article" date="2013" name="Nature">
        <title>Insights into bilaterian evolution from three spiralian genomes.</title>
        <authorList>
            <person name="Simakov O."/>
            <person name="Marletaz F."/>
            <person name="Cho S.J."/>
            <person name="Edsinger-Gonzales E."/>
            <person name="Havlak P."/>
            <person name="Hellsten U."/>
            <person name="Kuo D.H."/>
            <person name="Larsson T."/>
            <person name="Lv J."/>
            <person name="Arendt D."/>
            <person name="Savage R."/>
            <person name="Osoegawa K."/>
            <person name="de Jong P."/>
            <person name="Grimwood J."/>
            <person name="Chapman J.A."/>
            <person name="Shapiro H."/>
            <person name="Aerts A."/>
            <person name="Otillar R.P."/>
            <person name="Terry A.Y."/>
            <person name="Boore J.L."/>
            <person name="Grigoriev I.V."/>
            <person name="Lindberg D.R."/>
            <person name="Seaver E.C."/>
            <person name="Weisblat D.A."/>
            <person name="Putnam N.H."/>
            <person name="Rokhsar D.S."/>
        </authorList>
    </citation>
    <scope>NUCLEOTIDE SEQUENCE</scope>
</reference>
<dbReference type="RefSeq" id="XP_009030177.1">
    <property type="nucleotide sequence ID" value="XM_009031929.1"/>
</dbReference>
<dbReference type="Proteomes" id="UP000015101">
    <property type="component" value="Unassembled WGS sequence"/>
</dbReference>
<reference evidence="2" key="3">
    <citation type="submission" date="2015-06" db="UniProtKB">
        <authorList>
            <consortium name="EnsemblMetazoa"/>
        </authorList>
    </citation>
    <scope>IDENTIFICATION</scope>
</reference>
<dbReference type="EMBL" id="KB097700">
    <property type="protein sequence ID" value="ESN91298.1"/>
    <property type="molecule type" value="Genomic_DNA"/>
</dbReference>
<dbReference type="InParanoid" id="T1EWK5"/>
<evidence type="ECO:0000313" key="2">
    <source>
        <dbReference type="EnsemblMetazoa" id="HelroP165303"/>
    </source>
</evidence>
<dbReference type="KEGG" id="hro:HELRODRAFT_165303"/>
<proteinExistence type="predicted"/>
<dbReference type="AlphaFoldDB" id="T1EWK5"/>
<dbReference type="HOGENOM" id="CLU_1367562_0_0_1"/>
<dbReference type="EnsemblMetazoa" id="HelroT165303">
    <property type="protein sequence ID" value="HelroP165303"/>
    <property type="gene ID" value="HelroG165303"/>
</dbReference>
<keyword evidence="3" id="KW-1185">Reference proteome</keyword>
<sequence>MRYVLPGGPVERFLTFINIFSHIDEQLALYLTDFLEKQKIDIGLCRASLTITQLCTTLEEIQFSENEKVDTRNTAKDLNNSLHLLETGILCEMWNGILQAFNKCTISLQSSQIDISTAVALLKSLQIVIQSIRDNFDMYEQRGVAKTRNSNYKTSGMRKKKNKYDNASFENFIPITDKLMQELSNRITAYENIKKKPITE</sequence>
<organism evidence="2 3">
    <name type="scientific">Helobdella robusta</name>
    <name type="common">Californian leech</name>
    <dbReference type="NCBI Taxonomy" id="6412"/>
    <lineage>
        <taxon>Eukaryota</taxon>
        <taxon>Metazoa</taxon>
        <taxon>Spiralia</taxon>
        <taxon>Lophotrochozoa</taxon>
        <taxon>Annelida</taxon>
        <taxon>Clitellata</taxon>
        <taxon>Hirudinea</taxon>
        <taxon>Rhynchobdellida</taxon>
        <taxon>Glossiphoniidae</taxon>
        <taxon>Helobdella</taxon>
    </lineage>
</organism>
<name>T1EWK5_HELRO</name>
<dbReference type="GeneID" id="20200955"/>
<reference evidence="3" key="1">
    <citation type="submission" date="2012-12" db="EMBL/GenBank/DDBJ databases">
        <authorList>
            <person name="Hellsten U."/>
            <person name="Grimwood J."/>
            <person name="Chapman J.A."/>
            <person name="Shapiro H."/>
            <person name="Aerts A."/>
            <person name="Otillar R.P."/>
            <person name="Terry A.Y."/>
            <person name="Boore J.L."/>
            <person name="Simakov O."/>
            <person name="Marletaz F."/>
            <person name="Cho S.-J."/>
            <person name="Edsinger-Gonzales E."/>
            <person name="Havlak P."/>
            <person name="Kuo D.-H."/>
            <person name="Larsson T."/>
            <person name="Lv J."/>
            <person name="Arendt D."/>
            <person name="Savage R."/>
            <person name="Osoegawa K."/>
            <person name="de Jong P."/>
            <person name="Lindberg D.R."/>
            <person name="Seaver E.C."/>
            <person name="Weisblat D.A."/>
            <person name="Putnam N.H."/>
            <person name="Grigoriev I.V."/>
            <person name="Rokhsar D.S."/>
        </authorList>
    </citation>
    <scope>NUCLEOTIDE SEQUENCE</scope>
</reference>
<evidence type="ECO:0000313" key="1">
    <source>
        <dbReference type="EMBL" id="ESN91298.1"/>
    </source>
</evidence>
<dbReference type="OrthoDB" id="10063284at2759"/>
<evidence type="ECO:0000313" key="3">
    <source>
        <dbReference type="Proteomes" id="UP000015101"/>
    </source>
</evidence>